<feature type="transmembrane region" description="Helical" evidence="12">
    <location>
        <begin position="401"/>
        <end position="420"/>
    </location>
</feature>
<keyword evidence="9 12" id="KW-1133">Transmembrane helix</keyword>
<dbReference type="SUPFAM" id="SSF103473">
    <property type="entry name" value="MFS general substrate transporter"/>
    <property type="match status" value="1"/>
</dbReference>
<feature type="transmembrane region" description="Helical" evidence="12">
    <location>
        <begin position="427"/>
        <end position="448"/>
    </location>
</feature>
<dbReference type="InterPro" id="IPR032282">
    <property type="entry name" value="HAGH_C"/>
</dbReference>
<keyword evidence="6" id="KW-0479">Metal-binding</keyword>
<reference evidence="14 15" key="1">
    <citation type="submission" date="2019-11" db="EMBL/GenBank/DDBJ databases">
        <title>Venturia inaequalis Genome Resource.</title>
        <authorList>
            <person name="Lichtner F.J."/>
        </authorList>
    </citation>
    <scope>NUCLEOTIDE SEQUENCE [LARGE SCALE GENOMIC DNA]</scope>
    <source>
        <strain evidence="14">Bline_iso_100314</strain>
    </source>
</reference>
<dbReference type="Pfam" id="PF07690">
    <property type="entry name" value="MFS_1"/>
    <property type="match status" value="1"/>
</dbReference>
<keyword evidence="7" id="KW-0378">Hydrolase</keyword>
<dbReference type="CDD" id="cd17323">
    <property type="entry name" value="MFS_Tpo1_MDR_like"/>
    <property type="match status" value="1"/>
</dbReference>
<dbReference type="GO" id="GO:0022857">
    <property type="term" value="F:transmembrane transporter activity"/>
    <property type="evidence" value="ECO:0007669"/>
    <property type="project" value="InterPro"/>
</dbReference>
<dbReference type="InterPro" id="IPR035680">
    <property type="entry name" value="Clx_II_MBL"/>
</dbReference>
<feature type="transmembrane region" description="Helical" evidence="12">
    <location>
        <begin position="628"/>
        <end position="651"/>
    </location>
</feature>
<gene>
    <name evidence="14" type="ORF">BLS_005089</name>
</gene>
<keyword evidence="8" id="KW-0862">Zinc</keyword>
<sequence length="799" mass="87612">MWEGTGNNYAYLVTDDKTKESVIIDPANPPEVLPVLKQQTDSGNIKLTNIVNTHHHRDHAGGNAELLKQYPLPIIGGKDCDKVSKTPSHNSTFKIGEGIKVTALHTPCHTQDSICYYMEDGNDRAVFTGDTLFIGGCGRFFEGNAKEMHKALNEVLAALPDDTKVYPGHEYTKSNVKFGVTISQDAAMKNLESFANSNKETQGKFTIGDEKKHNVFMRVNDAEIQKKVGETDPIGVMTKLRELKNSIRVMNDNKIRNIIERSAVEGHDADIPSNARTLHENASKQWTTSPSPTEIDSLQSDKDTEKDGESKEVSTQTTPIPSLHSKSEAEAEEQDDPNIVGWDGDDDPNNPLNWSNKKKWAAIGIVSVTTLLTSLGSSVFAPGVPMVMEEFHSSSQTLEGFVVSVFVLGFAFGPLIIAPLSEMFGRLPLYHASAFLFVIFNIACAVSTSLNQLIVFRFFAGSFGAAPLALGGGTIADVTSKEQRATAMAIWVLGPTVGPVIGPIVGGFISHYLGWRWNFYILGIAAVCTFIGGIILMKETYAVTILKRKTRRLQKETGNMALRSKLDTGLTPGRLFRYSIIRPTKMLVFSPILFSISLYVAVVYSYVYLMFTTVTVIFETQYGFPSDLVGLAFLGIGIGCLSAQLTFTYVANRSYAAHMAKGDFTPEHRLETMIPGAFLVPISLFWYGWSVQANVQWMCPIIGMSFFGFGLLLIYMAANTYLIDVFTSHAASAMAATTVLRSVAAAILPMAGPKLYAALGYGWGNSLLGFIAAAMIPIPFIFLKYGERIRTSPRFQLKL</sequence>
<evidence type="ECO:0000313" key="15">
    <source>
        <dbReference type="Proteomes" id="UP000433883"/>
    </source>
</evidence>
<dbReference type="PANTHER" id="PTHR23502:SF68">
    <property type="entry name" value="MULTIDRUG TRANSPORTER, PUTATIVE (AFU_ORTHOLOGUE AFUA_3G01120)-RELATED"/>
    <property type="match status" value="1"/>
</dbReference>
<proteinExistence type="inferred from homology"/>
<comment type="similarity">
    <text evidence="4">Belongs to the major facilitator superfamily.</text>
</comment>
<dbReference type="SUPFAM" id="SSF56281">
    <property type="entry name" value="Metallo-hydrolase/oxidoreductase"/>
    <property type="match status" value="1"/>
</dbReference>
<accession>A0A8H3YUY0</accession>
<evidence type="ECO:0000256" key="7">
    <source>
        <dbReference type="ARBA" id="ARBA00022801"/>
    </source>
</evidence>
<feature type="transmembrane region" description="Helical" evidence="12">
    <location>
        <begin position="360"/>
        <end position="381"/>
    </location>
</feature>
<feature type="region of interest" description="Disordered" evidence="11">
    <location>
        <begin position="279"/>
        <end position="353"/>
    </location>
</feature>
<feature type="domain" description="Major facilitator superfamily (MFS) profile" evidence="13">
    <location>
        <begin position="362"/>
        <end position="789"/>
    </location>
</feature>
<evidence type="ECO:0000256" key="3">
    <source>
        <dbReference type="ARBA" id="ARBA00006759"/>
    </source>
</evidence>
<dbReference type="InterPro" id="IPR036866">
    <property type="entry name" value="RibonucZ/Hydroxyglut_hydro"/>
</dbReference>
<dbReference type="PROSITE" id="PS50850">
    <property type="entry name" value="MFS"/>
    <property type="match status" value="1"/>
</dbReference>
<dbReference type="SMART" id="SM00849">
    <property type="entry name" value="Lactamase_B"/>
    <property type="match status" value="1"/>
</dbReference>
<dbReference type="InterPro" id="IPR001279">
    <property type="entry name" value="Metallo-B-lactamas"/>
</dbReference>
<dbReference type="Gene3D" id="1.20.1250.20">
    <property type="entry name" value="MFS general substrate transporter like domains"/>
    <property type="match status" value="1"/>
</dbReference>
<protein>
    <recommendedName>
        <fullName evidence="13">Major facilitator superfamily (MFS) profile domain-containing protein</fullName>
    </recommendedName>
</protein>
<evidence type="ECO:0000256" key="12">
    <source>
        <dbReference type="SAM" id="Phobius"/>
    </source>
</evidence>
<feature type="transmembrane region" description="Helical" evidence="12">
    <location>
        <begin position="763"/>
        <end position="783"/>
    </location>
</feature>
<evidence type="ECO:0000259" key="13">
    <source>
        <dbReference type="PROSITE" id="PS50850"/>
    </source>
</evidence>
<dbReference type="EMBL" id="WNWQ01000343">
    <property type="protein sequence ID" value="KAE9970076.1"/>
    <property type="molecule type" value="Genomic_DNA"/>
</dbReference>
<dbReference type="InterPro" id="IPR036259">
    <property type="entry name" value="MFS_trans_sf"/>
</dbReference>
<dbReference type="GO" id="GO:0016020">
    <property type="term" value="C:membrane"/>
    <property type="evidence" value="ECO:0007669"/>
    <property type="project" value="UniProtKB-SubCell"/>
</dbReference>
<comment type="caution">
    <text evidence="14">The sequence shown here is derived from an EMBL/GenBank/DDBJ whole genome shotgun (WGS) entry which is preliminary data.</text>
</comment>
<dbReference type="AlphaFoldDB" id="A0A8H3YUY0"/>
<evidence type="ECO:0000256" key="11">
    <source>
        <dbReference type="SAM" id="MobiDB-lite"/>
    </source>
</evidence>
<dbReference type="InterPro" id="IPR020846">
    <property type="entry name" value="MFS_dom"/>
</dbReference>
<dbReference type="Pfam" id="PF00753">
    <property type="entry name" value="Lactamase_B"/>
    <property type="match status" value="1"/>
</dbReference>
<name>A0A8H3YUY0_VENIN</name>
<evidence type="ECO:0000256" key="8">
    <source>
        <dbReference type="ARBA" id="ARBA00022833"/>
    </source>
</evidence>
<evidence type="ECO:0000256" key="1">
    <source>
        <dbReference type="ARBA" id="ARBA00001947"/>
    </source>
</evidence>
<evidence type="ECO:0000313" key="14">
    <source>
        <dbReference type="EMBL" id="KAE9970076.1"/>
    </source>
</evidence>
<evidence type="ECO:0000256" key="9">
    <source>
        <dbReference type="ARBA" id="ARBA00022989"/>
    </source>
</evidence>
<comment type="subcellular location">
    <subcellularLocation>
        <location evidence="2">Membrane</location>
        <topology evidence="2">Multi-pass membrane protein</topology>
    </subcellularLocation>
</comment>
<feature type="transmembrane region" description="Helical" evidence="12">
    <location>
        <begin position="488"/>
        <end position="513"/>
    </location>
</feature>
<feature type="compositionally biased region" description="Basic and acidic residues" evidence="11">
    <location>
        <begin position="299"/>
        <end position="312"/>
    </location>
</feature>
<organism evidence="14 15">
    <name type="scientific">Venturia inaequalis</name>
    <name type="common">Apple scab fungus</name>
    <dbReference type="NCBI Taxonomy" id="5025"/>
    <lineage>
        <taxon>Eukaryota</taxon>
        <taxon>Fungi</taxon>
        <taxon>Dikarya</taxon>
        <taxon>Ascomycota</taxon>
        <taxon>Pezizomycotina</taxon>
        <taxon>Dothideomycetes</taxon>
        <taxon>Pleosporomycetidae</taxon>
        <taxon>Venturiales</taxon>
        <taxon>Venturiaceae</taxon>
        <taxon>Venturia</taxon>
    </lineage>
</organism>
<feature type="transmembrane region" description="Helical" evidence="12">
    <location>
        <begin position="586"/>
        <end position="608"/>
    </location>
</feature>
<dbReference type="GO" id="GO:0046872">
    <property type="term" value="F:metal ion binding"/>
    <property type="evidence" value="ECO:0007669"/>
    <property type="project" value="UniProtKB-KW"/>
</dbReference>
<evidence type="ECO:0000256" key="6">
    <source>
        <dbReference type="ARBA" id="ARBA00022723"/>
    </source>
</evidence>
<dbReference type="CDD" id="cd07723">
    <property type="entry name" value="hydroxyacylglutathione_hydrolase_MBL-fold"/>
    <property type="match status" value="1"/>
</dbReference>
<evidence type="ECO:0000256" key="5">
    <source>
        <dbReference type="ARBA" id="ARBA00022692"/>
    </source>
</evidence>
<dbReference type="GO" id="GO:0016787">
    <property type="term" value="F:hydrolase activity"/>
    <property type="evidence" value="ECO:0007669"/>
    <property type="project" value="UniProtKB-KW"/>
</dbReference>
<feature type="transmembrane region" description="Helical" evidence="12">
    <location>
        <begin position="672"/>
        <end position="689"/>
    </location>
</feature>
<dbReference type="Gene3D" id="3.60.15.10">
    <property type="entry name" value="Ribonuclease Z/Hydroxyacylglutathione hydrolase-like"/>
    <property type="match status" value="1"/>
</dbReference>
<evidence type="ECO:0000256" key="2">
    <source>
        <dbReference type="ARBA" id="ARBA00004141"/>
    </source>
</evidence>
<feature type="transmembrane region" description="Helical" evidence="12">
    <location>
        <begin position="454"/>
        <end position="476"/>
    </location>
</feature>
<evidence type="ECO:0000256" key="10">
    <source>
        <dbReference type="ARBA" id="ARBA00023136"/>
    </source>
</evidence>
<dbReference type="UniPathway" id="UPA00619">
    <property type="reaction ID" value="UER00676"/>
</dbReference>
<dbReference type="FunFam" id="1.20.1250.20:FF:000011">
    <property type="entry name" value="MFS multidrug transporter, putative"/>
    <property type="match status" value="1"/>
</dbReference>
<feature type="transmembrane region" description="Helical" evidence="12">
    <location>
        <begin position="695"/>
        <end position="718"/>
    </location>
</feature>
<evidence type="ECO:0000256" key="4">
    <source>
        <dbReference type="ARBA" id="ARBA00008335"/>
    </source>
</evidence>
<dbReference type="Pfam" id="PF16123">
    <property type="entry name" value="HAGH_C"/>
    <property type="match status" value="1"/>
</dbReference>
<keyword evidence="5 12" id="KW-0812">Transmembrane</keyword>
<dbReference type="Proteomes" id="UP000433883">
    <property type="component" value="Unassembled WGS sequence"/>
</dbReference>
<dbReference type="PANTHER" id="PTHR23502">
    <property type="entry name" value="MAJOR FACILITATOR SUPERFAMILY"/>
    <property type="match status" value="1"/>
</dbReference>
<comment type="similarity">
    <text evidence="3">Belongs to the metallo-beta-lactamase superfamily. Glyoxalase II family.</text>
</comment>
<feature type="transmembrane region" description="Helical" evidence="12">
    <location>
        <begin position="519"/>
        <end position="546"/>
    </location>
</feature>
<feature type="compositionally biased region" description="Polar residues" evidence="11">
    <location>
        <begin position="283"/>
        <end position="298"/>
    </location>
</feature>
<comment type="cofactor">
    <cofactor evidence="1">
        <name>Zn(2+)</name>
        <dbReference type="ChEBI" id="CHEBI:29105"/>
    </cofactor>
</comment>
<feature type="transmembrane region" description="Helical" evidence="12">
    <location>
        <begin position="730"/>
        <end position="751"/>
    </location>
</feature>
<keyword evidence="10 12" id="KW-0472">Membrane</keyword>
<dbReference type="InterPro" id="IPR011701">
    <property type="entry name" value="MFS"/>
</dbReference>